<dbReference type="Proteomes" id="UP000053455">
    <property type="component" value="Unassembled WGS sequence"/>
</dbReference>
<accession>A0A0H0XR19</accession>
<keyword evidence="3" id="KW-1185">Reference proteome</keyword>
<comment type="caution">
    <text evidence="2">The sequence shown here is derived from an EMBL/GenBank/DDBJ whole genome shotgun (WGS) entry which is preliminary data.</text>
</comment>
<keyword evidence="1" id="KW-1133">Transmembrane helix</keyword>
<gene>
    <name evidence="2" type="ORF">AAV99_06300</name>
</gene>
<sequence length="54" mass="6261">MSVYETMRHFADSWGLLAMFIIFVVLCAWPFRPGARKRNHDAATLIFKDDNDGE</sequence>
<evidence type="ECO:0000313" key="2">
    <source>
        <dbReference type="EMBL" id="KLI65058.1"/>
    </source>
</evidence>
<keyword evidence="1" id="KW-0812">Transmembrane</keyword>
<proteinExistence type="predicted"/>
<name>A0A0H0XR19_9SPHN</name>
<organism evidence="2 3">
    <name type="scientific">Aurantiacibacter marinus</name>
    <dbReference type="NCBI Taxonomy" id="874156"/>
    <lineage>
        <taxon>Bacteria</taxon>
        <taxon>Pseudomonadati</taxon>
        <taxon>Pseudomonadota</taxon>
        <taxon>Alphaproteobacteria</taxon>
        <taxon>Sphingomonadales</taxon>
        <taxon>Erythrobacteraceae</taxon>
        <taxon>Aurantiacibacter</taxon>
    </lineage>
</organism>
<reference evidence="2 3" key="1">
    <citation type="submission" date="2015-04" db="EMBL/GenBank/DDBJ databases">
        <title>The draft genome sequence of Erythrobacter marinus HWDM-33.</title>
        <authorList>
            <person name="Zhuang L."/>
            <person name="Liu Y."/>
            <person name="Shao Z."/>
        </authorList>
    </citation>
    <scope>NUCLEOTIDE SEQUENCE [LARGE SCALE GENOMIC DNA]</scope>
    <source>
        <strain evidence="2 3">HWDM-33</strain>
    </source>
</reference>
<dbReference type="CDD" id="cd01324">
    <property type="entry name" value="cbb3_Oxidase_CcoQ"/>
    <property type="match status" value="1"/>
</dbReference>
<dbReference type="AlphaFoldDB" id="A0A0H0XR19"/>
<dbReference type="PATRIC" id="fig|874156.12.peg.1298"/>
<feature type="transmembrane region" description="Helical" evidence="1">
    <location>
        <begin position="14"/>
        <end position="31"/>
    </location>
</feature>
<protein>
    <submittedName>
        <fullName evidence="2">Cbb3-type cytochrome oxidase subunit 3</fullName>
    </submittedName>
</protein>
<dbReference type="STRING" id="874156.GCA_001021555_00011"/>
<evidence type="ECO:0000313" key="3">
    <source>
        <dbReference type="Proteomes" id="UP000053455"/>
    </source>
</evidence>
<dbReference type="EMBL" id="LBHU01000001">
    <property type="protein sequence ID" value="KLI65058.1"/>
    <property type="molecule type" value="Genomic_DNA"/>
</dbReference>
<dbReference type="OrthoDB" id="9801588at2"/>
<keyword evidence="1" id="KW-0472">Membrane</keyword>
<dbReference type="InterPro" id="IPR008621">
    <property type="entry name" value="Cbb3-typ_cyt_oxidase_comp"/>
</dbReference>
<dbReference type="Pfam" id="PF05545">
    <property type="entry name" value="FixQ"/>
    <property type="match status" value="1"/>
</dbReference>
<dbReference type="RefSeq" id="WP_047092937.1">
    <property type="nucleotide sequence ID" value="NZ_LBHU01000001.1"/>
</dbReference>
<evidence type="ECO:0000256" key="1">
    <source>
        <dbReference type="SAM" id="Phobius"/>
    </source>
</evidence>